<dbReference type="Pfam" id="PF07885">
    <property type="entry name" value="Ion_trans_2"/>
    <property type="match status" value="1"/>
</dbReference>
<feature type="domain" description="Potassium channel" evidence="2">
    <location>
        <begin position="59"/>
        <end position="128"/>
    </location>
</feature>
<keyword evidence="1" id="KW-0472">Membrane</keyword>
<dbReference type="Gene3D" id="1.10.287.70">
    <property type="match status" value="1"/>
</dbReference>
<feature type="transmembrane region" description="Helical" evidence="1">
    <location>
        <begin position="6"/>
        <end position="23"/>
    </location>
</feature>
<gene>
    <name evidence="3" type="ORF">MNBD_ALPHA11-219</name>
</gene>
<name>A0A3B0TZH5_9ZZZZ</name>
<feature type="transmembrane region" description="Helical" evidence="1">
    <location>
        <begin position="44"/>
        <end position="66"/>
    </location>
</feature>
<reference evidence="3" key="1">
    <citation type="submission" date="2018-06" db="EMBL/GenBank/DDBJ databases">
        <authorList>
            <person name="Zhirakovskaya E."/>
        </authorList>
    </citation>
    <scope>NUCLEOTIDE SEQUENCE</scope>
</reference>
<keyword evidence="1" id="KW-1133">Transmembrane helix</keyword>
<dbReference type="AlphaFoldDB" id="A0A3B0TZH5"/>
<dbReference type="InterPro" id="IPR013099">
    <property type="entry name" value="K_chnl_dom"/>
</dbReference>
<dbReference type="SUPFAM" id="SSF81324">
    <property type="entry name" value="Voltage-gated potassium channels"/>
    <property type="match status" value="1"/>
</dbReference>
<organism evidence="3">
    <name type="scientific">hydrothermal vent metagenome</name>
    <dbReference type="NCBI Taxonomy" id="652676"/>
    <lineage>
        <taxon>unclassified sequences</taxon>
        <taxon>metagenomes</taxon>
        <taxon>ecological metagenomes</taxon>
    </lineage>
</organism>
<evidence type="ECO:0000256" key="1">
    <source>
        <dbReference type="SAM" id="Phobius"/>
    </source>
</evidence>
<dbReference type="EMBL" id="UOEQ01000513">
    <property type="protein sequence ID" value="VAW24181.1"/>
    <property type="molecule type" value="Genomic_DNA"/>
</dbReference>
<evidence type="ECO:0000313" key="3">
    <source>
        <dbReference type="EMBL" id="VAW24181.1"/>
    </source>
</evidence>
<feature type="transmembrane region" description="Helical" evidence="1">
    <location>
        <begin position="110"/>
        <end position="134"/>
    </location>
</feature>
<keyword evidence="1" id="KW-0812">Transmembrane</keyword>
<proteinExistence type="predicted"/>
<protein>
    <recommendedName>
        <fullName evidence="2">Potassium channel domain-containing protein</fullName>
    </recommendedName>
</protein>
<accession>A0A3B0TZH5</accession>
<evidence type="ECO:0000259" key="2">
    <source>
        <dbReference type="Pfam" id="PF07885"/>
    </source>
</evidence>
<sequence length="137" mass="15276">MFVAFLITLALVVACVFIHYEMLRMVSIAMPKMHGSPRRRMLSAIGVVFMAHILEISLFAIAFALMQHRWGLGEIAGLIEGSWVDFFYFSAASYTTLGMGDLFPTGHLRFVAAIESLTGLILIAWSASFTYLAMNKF</sequence>
<feature type="non-terminal residue" evidence="3">
    <location>
        <position position="137"/>
    </location>
</feature>